<keyword evidence="3 7" id="KW-0808">Transferase</keyword>
<keyword evidence="7" id="KW-1003">Cell membrane</keyword>
<dbReference type="EMBL" id="MJBI02000001">
    <property type="protein sequence ID" value="RAI82981.1"/>
    <property type="molecule type" value="Genomic_DNA"/>
</dbReference>
<dbReference type="InterPro" id="IPR003524">
    <property type="entry name" value="PNAcMuramoyl-5peptid_Trfase"/>
</dbReference>
<accession>A0A2G5NMP9</accession>
<dbReference type="InterPro" id="IPR000715">
    <property type="entry name" value="Glycosyl_transferase_4"/>
</dbReference>
<comment type="caution">
    <text evidence="10">The sequence shown here is derived from an EMBL/GenBank/DDBJ whole genome shotgun (WGS) entry which is preliminary data.</text>
</comment>
<dbReference type="GO" id="GO:0051992">
    <property type="term" value="F:UDP-N-acetylmuramoyl-L-alanyl-D-glutamyl-meso-2,6-diaminopimelyl-D-alanyl-D-alanine:undecaprenyl-phosphate transferase activity"/>
    <property type="evidence" value="ECO:0007669"/>
    <property type="project" value="RHEA"/>
</dbReference>
<evidence type="ECO:0000256" key="3">
    <source>
        <dbReference type="ARBA" id="ARBA00022679"/>
    </source>
</evidence>
<evidence type="ECO:0000256" key="5">
    <source>
        <dbReference type="ARBA" id="ARBA00022989"/>
    </source>
</evidence>
<dbReference type="PANTHER" id="PTHR22926:SF5">
    <property type="entry name" value="PHOSPHO-N-ACETYLMURAMOYL-PENTAPEPTIDE-TRANSFERASE HOMOLOG"/>
    <property type="match status" value="1"/>
</dbReference>
<feature type="transmembrane region" description="Helical" evidence="7">
    <location>
        <begin position="299"/>
        <end position="321"/>
    </location>
</feature>
<gene>
    <name evidence="7" type="primary">mraY</name>
    <name evidence="10" type="ORF">BFS35_004640</name>
</gene>
<evidence type="ECO:0000256" key="1">
    <source>
        <dbReference type="ARBA" id="ARBA00004141"/>
    </source>
</evidence>
<dbReference type="GO" id="GO:0051301">
    <property type="term" value="P:cell division"/>
    <property type="evidence" value="ECO:0007669"/>
    <property type="project" value="UniProtKB-KW"/>
</dbReference>
<dbReference type="PROSITE" id="PS01348">
    <property type="entry name" value="MRAY_2"/>
    <property type="match status" value="1"/>
</dbReference>
<keyword evidence="11" id="KW-1185">Reference proteome</keyword>
<protein>
    <recommendedName>
        <fullName evidence="7 8">Phospho-N-acetylmuramoyl-pentapeptide-transferase</fullName>
        <ecNumber evidence="7 8">2.7.8.13</ecNumber>
    </recommendedName>
    <alternativeName>
        <fullName evidence="7">UDP-MurNAc-pentapeptide phosphotransferase</fullName>
    </alternativeName>
</protein>
<feature type="transmembrane region" description="Helical" evidence="7">
    <location>
        <begin position="177"/>
        <end position="195"/>
    </location>
</feature>
<feature type="transmembrane region" description="Helical" evidence="7">
    <location>
        <begin position="113"/>
        <end position="134"/>
    </location>
</feature>
<feature type="binding site" evidence="9">
    <location>
        <position position="170"/>
    </location>
    <ligand>
        <name>Mg(2+)</name>
        <dbReference type="ChEBI" id="CHEBI:18420"/>
    </ligand>
</feature>
<keyword evidence="7" id="KW-0132">Cell division</keyword>
<dbReference type="CDD" id="cd06852">
    <property type="entry name" value="GT_MraY"/>
    <property type="match status" value="1"/>
</dbReference>
<feature type="binding site" evidence="9">
    <location>
        <position position="230"/>
    </location>
    <ligand>
        <name>Mg(2+)</name>
        <dbReference type="ChEBI" id="CHEBI:18420"/>
    </ligand>
</feature>
<comment type="similarity">
    <text evidence="2 7">Belongs to the glycosyltransferase 4 family. MraY subfamily.</text>
</comment>
<evidence type="ECO:0000256" key="9">
    <source>
        <dbReference type="PIRSR" id="PIRSR600715-1"/>
    </source>
</evidence>
<feature type="transmembrane region" description="Helical" evidence="7">
    <location>
        <begin position="77"/>
        <end position="101"/>
    </location>
</feature>
<dbReference type="Proteomes" id="UP000229523">
    <property type="component" value="Unassembled WGS sequence"/>
</dbReference>
<evidence type="ECO:0000313" key="10">
    <source>
        <dbReference type="EMBL" id="RAI82981.1"/>
    </source>
</evidence>
<dbReference type="InterPro" id="IPR018480">
    <property type="entry name" value="PNAcMuramoyl-5peptid_Trfase_CS"/>
</dbReference>
<feature type="transmembrane region" description="Helical" evidence="7">
    <location>
        <begin position="50"/>
        <end position="71"/>
    </location>
</feature>
<keyword evidence="7" id="KW-0133">Cell shape</keyword>
<evidence type="ECO:0000256" key="2">
    <source>
        <dbReference type="ARBA" id="ARBA00005583"/>
    </source>
</evidence>
<organism evidence="10 11">
    <name type="scientific">Macrococcoides goetzii</name>
    <dbReference type="NCBI Taxonomy" id="1891097"/>
    <lineage>
        <taxon>Bacteria</taxon>
        <taxon>Bacillati</taxon>
        <taxon>Bacillota</taxon>
        <taxon>Bacilli</taxon>
        <taxon>Bacillales</taxon>
        <taxon>Staphylococcaceae</taxon>
        <taxon>Macrococcoides</taxon>
    </lineage>
</organism>
<comment type="catalytic activity">
    <reaction evidence="7">
        <text>UDP-N-acetyl-alpha-D-muramoyl-L-alanyl-gamma-D-glutamyl-meso-2,6-diaminopimeloyl-D-alanyl-D-alanine + di-trans,octa-cis-undecaprenyl phosphate = di-trans,octa-cis-undecaprenyl diphospho-N-acetyl-alpha-D-muramoyl-L-alanyl-D-glutamyl-meso-2,6-diaminopimeloyl-D-alanyl-D-alanine + UMP</text>
        <dbReference type="Rhea" id="RHEA:28386"/>
        <dbReference type="ChEBI" id="CHEBI:57865"/>
        <dbReference type="ChEBI" id="CHEBI:60392"/>
        <dbReference type="ChEBI" id="CHEBI:61386"/>
        <dbReference type="ChEBI" id="CHEBI:61387"/>
        <dbReference type="EC" id="2.7.8.13"/>
    </reaction>
</comment>
<name>A0A2G5NMP9_9STAP</name>
<dbReference type="PANTHER" id="PTHR22926">
    <property type="entry name" value="PHOSPHO-N-ACETYLMURAMOYL-PENTAPEPTIDE-TRANSFERASE"/>
    <property type="match status" value="1"/>
</dbReference>
<keyword evidence="7" id="KW-0131">Cell cycle</keyword>
<feature type="transmembrane region" description="Helical" evidence="7">
    <location>
        <begin position="201"/>
        <end position="219"/>
    </location>
</feature>
<keyword evidence="7" id="KW-0573">Peptidoglycan synthesis</keyword>
<dbReference type="GO" id="GO:0008360">
    <property type="term" value="P:regulation of cell shape"/>
    <property type="evidence" value="ECO:0007669"/>
    <property type="project" value="UniProtKB-KW"/>
</dbReference>
<keyword evidence="7 9" id="KW-0479">Metal-binding</keyword>
<keyword evidence="4 7" id="KW-0812">Transmembrane</keyword>
<dbReference type="GO" id="GO:0009252">
    <property type="term" value="P:peptidoglycan biosynthetic process"/>
    <property type="evidence" value="ECO:0007669"/>
    <property type="project" value="UniProtKB-UniRule"/>
</dbReference>
<keyword evidence="6 7" id="KW-0472">Membrane</keyword>
<sequence length="322" mass="35495">MNALIFGLASFILTAILVPLFIPLLKRMKFGQSIREEGPKSHQQKSGTPTMGGLTFLISTILLSIIATFFVDDKGPIILLILVTLGFGLIGFVDDYIIVVKKNNQGLTSKQKFLFQILIAVLFYVVSNGLGLLSLSNEINLPFTDIGIPLSIFYVVFIIFWQVGFSNAVNLTDGLDGLATGLSIIAFSCYFYLAHHTMSQGMMYYLAILIGSLCGFLIYNKYKAKLFMGDTGSLALGGVIATVSIMLNQELTLIFIGLMFVLETLSVMLQVASFKLTGKRIFRMSPLHHHYELGGWSEWKIVIVFWTVGIISGLIGIYLGVN</sequence>
<evidence type="ECO:0000256" key="4">
    <source>
        <dbReference type="ARBA" id="ARBA00022692"/>
    </source>
</evidence>
<comment type="cofactor">
    <cofactor evidence="7 9">
        <name>Mg(2+)</name>
        <dbReference type="ChEBI" id="CHEBI:18420"/>
    </cofactor>
</comment>
<keyword evidence="7" id="KW-0961">Cell wall biogenesis/degradation</keyword>
<dbReference type="AlphaFoldDB" id="A0A2G5NMP9"/>
<evidence type="ECO:0000256" key="7">
    <source>
        <dbReference type="HAMAP-Rule" id="MF_00038"/>
    </source>
</evidence>
<dbReference type="GO" id="GO:0071555">
    <property type="term" value="P:cell wall organization"/>
    <property type="evidence" value="ECO:0007669"/>
    <property type="project" value="UniProtKB-KW"/>
</dbReference>
<evidence type="ECO:0000256" key="8">
    <source>
        <dbReference type="NCBIfam" id="TIGR00445"/>
    </source>
</evidence>
<comment type="function">
    <text evidence="7">Catalyzes the initial step of the lipid cycle reactions in the biosynthesis of the cell wall peptidoglycan: transfers peptidoglycan precursor phospho-MurNAc-pentapeptide from UDP-MurNAc-pentapeptide onto the lipid carrier undecaprenyl phosphate, yielding undecaprenyl-pyrophosphoryl-MurNAc-pentapeptide, known as lipid I.</text>
</comment>
<dbReference type="GO" id="GO:0008963">
    <property type="term" value="F:phospho-N-acetylmuramoyl-pentapeptide-transferase activity"/>
    <property type="evidence" value="ECO:0007669"/>
    <property type="project" value="UniProtKB-UniRule"/>
</dbReference>
<dbReference type="RefSeq" id="WP_099580781.1">
    <property type="nucleotide sequence ID" value="NZ_MJBI02000001.1"/>
</dbReference>
<dbReference type="EC" id="2.7.8.13" evidence="7 8"/>
<feature type="transmembrane region" description="Helical" evidence="7">
    <location>
        <begin position="146"/>
        <end position="165"/>
    </location>
</feature>
<evidence type="ECO:0000313" key="11">
    <source>
        <dbReference type="Proteomes" id="UP000229523"/>
    </source>
</evidence>
<comment type="subcellular location">
    <subcellularLocation>
        <location evidence="7">Cell membrane</location>
        <topology evidence="7">Multi-pass membrane protein</topology>
    </subcellularLocation>
    <subcellularLocation>
        <location evidence="1">Membrane</location>
        <topology evidence="1">Multi-pass membrane protein</topology>
    </subcellularLocation>
</comment>
<keyword evidence="7 9" id="KW-0460">Magnesium</keyword>
<comment type="pathway">
    <text evidence="7">Cell wall biogenesis; peptidoglycan biosynthesis.</text>
</comment>
<reference evidence="10 11" key="1">
    <citation type="journal article" date="2018" name="Front. Microbiol.">
        <title>Description and Comparative Genomics of Macrococcus caseolyticus subsp. hominis subsp. nov., Macrococcus goetzii sp. nov., Macrococcus epidermidis sp. nov., and Macrococcus bohemicus sp. nov., Novel Macrococci From Human Clinical Material With Virulence Potential and Suspected Uptake of Foreign DNA by Natural Transformation.</title>
        <authorList>
            <person name="Maslanova I."/>
            <person name="Wertheimer Z."/>
            <person name="Sedlacek I."/>
            <person name="Svec P."/>
            <person name="Indrakova A."/>
            <person name="Kovarovic V."/>
            <person name="Schumann P."/>
            <person name="Sproer C."/>
            <person name="Kralova S."/>
            <person name="Sedo O."/>
            <person name="Kristofova L."/>
            <person name="Vrbovska V."/>
            <person name="Fuzik T."/>
            <person name="Petras P."/>
            <person name="Zdrahal Z."/>
            <person name="Ruzickova V."/>
            <person name="Doskar J."/>
            <person name="Pantucek R."/>
        </authorList>
    </citation>
    <scope>NUCLEOTIDE SEQUENCE [LARGE SCALE GENOMIC DNA]</scope>
    <source>
        <strain evidence="10 11">CCM 4927</strain>
    </source>
</reference>
<dbReference type="PROSITE" id="PS01347">
    <property type="entry name" value="MRAY_1"/>
    <property type="match status" value="1"/>
</dbReference>
<evidence type="ECO:0000256" key="6">
    <source>
        <dbReference type="ARBA" id="ARBA00023136"/>
    </source>
</evidence>
<feature type="transmembrane region" description="Helical" evidence="7">
    <location>
        <begin position="253"/>
        <end position="278"/>
    </location>
</feature>
<dbReference type="NCBIfam" id="TIGR00445">
    <property type="entry name" value="mraY"/>
    <property type="match status" value="1"/>
</dbReference>
<dbReference type="UniPathway" id="UPA00219"/>
<dbReference type="GO" id="GO:0005886">
    <property type="term" value="C:plasma membrane"/>
    <property type="evidence" value="ECO:0007669"/>
    <property type="project" value="UniProtKB-SubCell"/>
</dbReference>
<dbReference type="HAMAP" id="MF_00038">
    <property type="entry name" value="MraY"/>
    <property type="match status" value="1"/>
</dbReference>
<dbReference type="Pfam" id="PF00953">
    <property type="entry name" value="Glycos_transf_4"/>
    <property type="match status" value="1"/>
</dbReference>
<dbReference type="GO" id="GO:0046872">
    <property type="term" value="F:metal ion binding"/>
    <property type="evidence" value="ECO:0007669"/>
    <property type="project" value="UniProtKB-KW"/>
</dbReference>
<feature type="transmembrane region" description="Helical" evidence="7">
    <location>
        <begin position="226"/>
        <end position="247"/>
    </location>
</feature>
<proteinExistence type="inferred from homology"/>
<keyword evidence="5 7" id="KW-1133">Transmembrane helix</keyword>
<feature type="transmembrane region" description="Helical" evidence="7">
    <location>
        <begin position="6"/>
        <end position="25"/>
    </location>
</feature>